<dbReference type="PANTHER" id="PTHR46082:SF11">
    <property type="entry name" value="AAA+ ATPASE DOMAIN-CONTAINING PROTEIN-RELATED"/>
    <property type="match status" value="1"/>
</dbReference>
<dbReference type="SUPFAM" id="SSF53167">
    <property type="entry name" value="Purine and uridine phosphorylases"/>
    <property type="match status" value="1"/>
</dbReference>
<evidence type="ECO:0000259" key="2">
    <source>
        <dbReference type="Pfam" id="PF01048"/>
    </source>
</evidence>
<sequence length="1488" mass="168150">MLTDLQDLDEELLEGASAFSREPANPDDGKHNKTPSDSPRFRRLPYKLVDRRVSGTTTFQEPVKQQREQPERVLIPPYRDTTDAYDLGMKHRLQYFKAQEAPAQNVDWKLPPLPVSLLEDLHHLSEPLEVVWEDFEPWPPASSSHHLMSTELPHNLENLNLSSRPPAEGSVGESVHQMLDLSQRGDKLPTDSGYASIELEKSMGVKSMTEAPLMMDAIVDSVDSKTVYSDTSTTSTLTKESYISELADALFHEVFNEQIEGQIMDGIIECLPELLQSFALKLGFNASSQMHRDVMVFIHKNRSEIVKCFKERWASESQSECRSESPSDTPDKMSLNEVMALWHQNLEAPENLENLEALVEDSINSQSLGESQKDEDKETDQSRLYVYREFIFKSPHYEWLVKRLRAEAMLSPTQPDARKDIRRKIMECLPLPLRVSKKWHIDYLKLTFLSEWDPYEFIALEHGSEMLDGGLAFEVFENAITITGTLKDAQALTCGQYLCQTWPSIGRHILNLMKIVLSKGRTFYSHKIGYHLPDDTVLYATRKPNRLPQNISENLFILEVIGTRESILEIGELFAWLSAAVRPSSSPYELVYSLPYVKELWTKQTNLGSAPELWCELGMSFESNIRPFVSFVGRCWHNLFGSPVVVGGYPIPRRSQADTGLEISLDMMAALIQSQRIDIFNGQMLIKGFSTILVPTKKEEDIIIWHLLHEQTGSRLSYLANQFQQVEGIGTSVSNLALARHVVGWCSTADYYAGAANANYRIKSSRLPEPQDGCFLSGTHLWRGHIIHGTSEVKLGRRDIPVHISRDGYVQKLKWIHSKYFIFWDEEDDRGWLVNGTSALLHILRKSIEIDKTDEFSSQFKFHGMDDPLALVKADPSGAVSVLLNEDNRKQKLYPRKDGYFQLEDRVEELFNLLEKIIDYQYAGVIQGPNSSSEFKIPLQYLEGWSFNDLAMLSRDPITPRMATLRKVCEGWINFSRAIHAVTLFGRGFGEIFKPSGHELCAHWRTVPINMSYLAAHTYDLRRIMMLELNEELQNPMRLTGNILWYMSSRCFDRCTCQNKVIKAHSDLTHTLYPTSAHHMFRGTEKISLDDSGAVIFGESFNWFEYFRNENSSPKKERASTSSERPTLSSLLYTSTNGPNPITLSNDSGVDMNSNLGINCWTYTVGIVCALQKELLAVRILFDSKHEDIPLPPEDTNHYALGRIGQHNVVASCLPTGKYGTCAAADVFSHMRRSFPGVKFYLLVGIGGGVPSNQNDIQLGDVVVSIPANGYPGVIQYDLGKALDKDQFKRGGALHGPPSFLLTAISDLRSDPELGSHPLQKYLEEIGTRYLAYKYPGSEYDKLFAVSQPHFDTPDNVVSQGQMPYWSPDNEKCENCGEPVRRPEGRSGNQPKVHYGLIASGNQVVRSAATRDELRKLYNVLCIEMEAAGIMGSFPCLVIRGICDYADSHKNKLWQEYASATAASYAKLLLSYEASSTSHQSASPEEDL</sequence>
<reference evidence="3 4" key="1">
    <citation type="journal article" date="2013" name="PLoS Genet.">
        <title>Genomic mechanisms accounting for the adaptation to parasitism in nematode-trapping fungi.</title>
        <authorList>
            <person name="Meerupati T."/>
            <person name="Andersson K.M."/>
            <person name="Friman E."/>
            <person name="Kumar D."/>
            <person name="Tunlid A."/>
            <person name="Ahren D."/>
        </authorList>
    </citation>
    <scope>NUCLEOTIDE SEQUENCE [LARGE SCALE GENOMIC DNA]</scope>
    <source>
        <strain evidence="3 4">CBS 200.50</strain>
    </source>
</reference>
<proteinExistence type="predicted"/>
<protein>
    <recommendedName>
        <fullName evidence="2">Nucleoside phosphorylase domain-containing protein</fullName>
    </recommendedName>
</protein>
<gene>
    <name evidence="3" type="ORF">H072_2168</name>
</gene>
<dbReference type="Proteomes" id="UP000015100">
    <property type="component" value="Unassembled WGS sequence"/>
</dbReference>
<feature type="region of interest" description="Disordered" evidence="1">
    <location>
        <begin position="1"/>
        <end position="44"/>
    </location>
</feature>
<keyword evidence="4" id="KW-1185">Reference proteome</keyword>
<name>S8ALU7_DACHA</name>
<dbReference type="Pfam" id="PF01048">
    <property type="entry name" value="PNP_UDP_1"/>
    <property type="match status" value="1"/>
</dbReference>
<feature type="compositionally biased region" description="Acidic residues" evidence="1">
    <location>
        <begin position="1"/>
        <end position="13"/>
    </location>
</feature>
<dbReference type="Gene3D" id="3.40.50.1580">
    <property type="entry name" value="Nucleoside phosphorylase domain"/>
    <property type="match status" value="1"/>
</dbReference>
<dbReference type="EMBL" id="AQGS01000063">
    <property type="protein sequence ID" value="EPS43844.1"/>
    <property type="molecule type" value="Genomic_DNA"/>
</dbReference>
<comment type="caution">
    <text evidence="3">The sequence shown here is derived from an EMBL/GenBank/DDBJ whole genome shotgun (WGS) entry which is preliminary data.</text>
</comment>
<dbReference type="InterPro" id="IPR053137">
    <property type="entry name" value="NLR-like"/>
</dbReference>
<dbReference type="InterPro" id="IPR000845">
    <property type="entry name" value="Nucleoside_phosphorylase_d"/>
</dbReference>
<dbReference type="OMA" id="ANGQCWH"/>
<dbReference type="PANTHER" id="PTHR46082">
    <property type="entry name" value="ATP/GTP-BINDING PROTEIN-RELATED"/>
    <property type="match status" value="1"/>
</dbReference>
<dbReference type="eggNOG" id="ENOG502RR6X">
    <property type="taxonomic scope" value="Eukaryota"/>
</dbReference>
<dbReference type="GO" id="GO:0003824">
    <property type="term" value="F:catalytic activity"/>
    <property type="evidence" value="ECO:0007669"/>
    <property type="project" value="InterPro"/>
</dbReference>
<evidence type="ECO:0000313" key="4">
    <source>
        <dbReference type="Proteomes" id="UP000015100"/>
    </source>
</evidence>
<dbReference type="HOGENOM" id="CLU_002072_2_2_1"/>
<dbReference type="InterPro" id="IPR035994">
    <property type="entry name" value="Nucleoside_phosphorylase_sf"/>
</dbReference>
<feature type="domain" description="Nucleoside phosphorylase" evidence="2">
    <location>
        <begin position="1388"/>
        <end position="1456"/>
    </location>
</feature>
<dbReference type="STRING" id="1284197.S8ALU7"/>
<organism evidence="3 4">
    <name type="scientific">Dactylellina haptotyla (strain CBS 200.50)</name>
    <name type="common">Nematode-trapping fungus</name>
    <name type="synonym">Monacrosporium haptotylum</name>
    <dbReference type="NCBI Taxonomy" id="1284197"/>
    <lineage>
        <taxon>Eukaryota</taxon>
        <taxon>Fungi</taxon>
        <taxon>Dikarya</taxon>
        <taxon>Ascomycota</taxon>
        <taxon>Pezizomycotina</taxon>
        <taxon>Orbiliomycetes</taxon>
        <taxon>Orbiliales</taxon>
        <taxon>Orbiliaceae</taxon>
        <taxon>Dactylellina</taxon>
    </lineage>
</organism>
<evidence type="ECO:0000256" key="1">
    <source>
        <dbReference type="SAM" id="MobiDB-lite"/>
    </source>
</evidence>
<evidence type="ECO:0000313" key="3">
    <source>
        <dbReference type="EMBL" id="EPS43844.1"/>
    </source>
</evidence>
<accession>S8ALU7</accession>
<dbReference type="OrthoDB" id="1658288at2759"/>
<reference evidence="4" key="2">
    <citation type="submission" date="2013-04" db="EMBL/GenBank/DDBJ databases">
        <title>Genomic mechanisms accounting for the adaptation to parasitism in nematode-trapping fungi.</title>
        <authorList>
            <person name="Ahren D.G."/>
        </authorList>
    </citation>
    <scope>NUCLEOTIDE SEQUENCE [LARGE SCALE GENOMIC DNA]</scope>
    <source>
        <strain evidence="4">CBS 200.50</strain>
    </source>
</reference>
<dbReference type="GO" id="GO:0009116">
    <property type="term" value="P:nucleoside metabolic process"/>
    <property type="evidence" value="ECO:0007669"/>
    <property type="project" value="InterPro"/>
</dbReference>